<dbReference type="Proteomes" id="UP000469440">
    <property type="component" value="Unassembled WGS sequence"/>
</dbReference>
<name>A0A6N8I3U6_9FIRM</name>
<gene>
    <name evidence="2" type="ORF">CAFE_33460</name>
</gene>
<feature type="transmembrane region" description="Helical" evidence="1">
    <location>
        <begin position="12"/>
        <end position="36"/>
    </location>
</feature>
<reference evidence="2 3" key="1">
    <citation type="submission" date="2019-09" db="EMBL/GenBank/DDBJ databases">
        <title>Genome sequence of Clostridium sp. EA1.</title>
        <authorList>
            <person name="Poehlein A."/>
            <person name="Bengelsdorf F.R."/>
            <person name="Daniel R."/>
        </authorList>
    </citation>
    <scope>NUCLEOTIDE SEQUENCE [LARGE SCALE GENOMIC DNA]</scope>
    <source>
        <strain evidence="2 3">EA1</strain>
    </source>
</reference>
<dbReference type="AlphaFoldDB" id="A0A6N8I3U6"/>
<evidence type="ECO:0000313" key="3">
    <source>
        <dbReference type="Proteomes" id="UP000469440"/>
    </source>
</evidence>
<proteinExistence type="predicted"/>
<dbReference type="EMBL" id="VWXL01000100">
    <property type="protein sequence ID" value="MVB12605.1"/>
    <property type="molecule type" value="Genomic_DNA"/>
</dbReference>
<comment type="caution">
    <text evidence="2">The sequence shown here is derived from an EMBL/GenBank/DDBJ whole genome shotgun (WGS) entry which is preliminary data.</text>
</comment>
<keyword evidence="1" id="KW-0812">Transmembrane</keyword>
<organism evidence="2 3">
    <name type="scientific">Caproicibacter fermentans</name>
    <dbReference type="NCBI Taxonomy" id="2576756"/>
    <lineage>
        <taxon>Bacteria</taxon>
        <taxon>Bacillati</taxon>
        <taxon>Bacillota</taxon>
        <taxon>Clostridia</taxon>
        <taxon>Eubacteriales</taxon>
        <taxon>Acutalibacteraceae</taxon>
        <taxon>Caproicibacter</taxon>
    </lineage>
</organism>
<evidence type="ECO:0000313" key="2">
    <source>
        <dbReference type="EMBL" id="MVB12605.1"/>
    </source>
</evidence>
<keyword evidence="1" id="KW-1133">Transmembrane helix</keyword>
<keyword evidence="3" id="KW-1185">Reference proteome</keyword>
<sequence length="58" mass="7191">MEFWIEALKNGFFMFLAILLIALFFRIFSAVLAKWVRWISRYLRLFLKRMLRPSSLYR</sequence>
<keyword evidence="1" id="KW-0472">Membrane</keyword>
<protein>
    <submittedName>
        <fullName evidence="2">Uncharacterized protein</fullName>
    </submittedName>
</protein>
<evidence type="ECO:0000256" key="1">
    <source>
        <dbReference type="SAM" id="Phobius"/>
    </source>
</evidence>
<accession>A0A6N8I3U6</accession>